<dbReference type="PANTHER" id="PTHR48108">
    <property type="entry name" value="CBS DOMAIN-CONTAINING PROTEIN CBSX2, CHLOROPLASTIC"/>
    <property type="match status" value="1"/>
</dbReference>
<protein>
    <recommendedName>
        <fullName evidence="4">CBS domain-containing protein</fullName>
    </recommendedName>
</protein>
<gene>
    <name evidence="2" type="ORF">R3W88_019370</name>
</gene>
<dbReference type="SUPFAM" id="SSF54631">
    <property type="entry name" value="CBS-domain pair"/>
    <property type="match status" value="1"/>
</dbReference>
<evidence type="ECO:0008006" key="4">
    <source>
        <dbReference type="Google" id="ProtNLM"/>
    </source>
</evidence>
<proteinExistence type="predicted"/>
<keyword evidence="3" id="KW-1185">Reference proteome</keyword>
<dbReference type="InterPro" id="IPR051462">
    <property type="entry name" value="CBS_domain-containing"/>
</dbReference>
<dbReference type="InterPro" id="IPR046342">
    <property type="entry name" value="CBS_dom_sf"/>
</dbReference>
<dbReference type="EMBL" id="JAWPEI010000010">
    <property type="protein sequence ID" value="KAK4713463.1"/>
    <property type="molecule type" value="Genomic_DNA"/>
</dbReference>
<dbReference type="Gene3D" id="3.10.580.10">
    <property type="entry name" value="CBS-domain"/>
    <property type="match status" value="1"/>
</dbReference>
<keyword evidence="1" id="KW-0677">Repeat</keyword>
<dbReference type="Proteomes" id="UP001311915">
    <property type="component" value="Unassembled WGS sequence"/>
</dbReference>
<name>A0AAV9KJY6_9SOLN</name>
<comment type="caution">
    <text evidence="2">The sequence shown here is derived from an EMBL/GenBank/DDBJ whole genome shotgun (WGS) entry which is preliminary data.</text>
</comment>
<accession>A0AAV9KJY6</accession>
<evidence type="ECO:0000313" key="3">
    <source>
        <dbReference type="Proteomes" id="UP001311915"/>
    </source>
</evidence>
<evidence type="ECO:0000256" key="1">
    <source>
        <dbReference type="ARBA" id="ARBA00022737"/>
    </source>
</evidence>
<reference evidence="2 3" key="1">
    <citation type="submission" date="2023-10" db="EMBL/GenBank/DDBJ databases">
        <title>Genome-Wide Identification Analysis in wild type Solanum Pinnatisectum Reveals Some Genes Defensing Phytophthora Infestans.</title>
        <authorList>
            <person name="Sun C."/>
        </authorList>
    </citation>
    <scope>NUCLEOTIDE SEQUENCE [LARGE SCALE GENOMIC DNA]</scope>
    <source>
        <strain evidence="2">LQN</strain>
        <tissue evidence="2">Leaf</tissue>
    </source>
</reference>
<organism evidence="2 3">
    <name type="scientific">Solanum pinnatisectum</name>
    <name type="common">tansyleaf nightshade</name>
    <dbReference type="NCBI Taxonomy" id="50273"/>
    <lineage>
        <taxon>Eukaryota</taxon>
        <taxon>Viridiplantae</taxon>
        <taxon>Streptophyta</taxon>
        <taxon>Embryophyta</taxon>
        <taxon>Tracheophyta</taxon>
        <taxon>Spermatophyta</taxon>
        <taxon>Magnoliopsida</taxon>
        <taxon>eudicotyledons</taxon>
        <taxon>Gunneridae</taxon>
        <taxon>Pentapetalae</taxon>
        <taxon>asterids</taxon>
        <taxon>lamiids</taxon>
        <taxon>Solanales</taxon>
        <taxon>Solanaceae</taxon>
        <taxon>Solanoideae</taxon>
        <taxon>Solaneae</taxon>
        <taxon>Solanum</taxon>
    </lineage>
</organism>
<dbReference type="AlphaFoldDB" id="A0AAV9KJY6"/>
<dbReference type="PANTHER" id="PTHR48108:SF26">
    <property type="entry name" value="CBS DOMAIN-CONTAINING PROTEIN DDB_G0289609"/>
    <property type="match status" value="1"/>
</dbReference>
<sequence>MSSGKGDTISHLTHILHPYSRSSDSLPLTEPDSINIYDACRRMAARRVDALLLTDSNALLCAILTDNDITTRVIAYEVNIQETHVSKDMTKHPIFVLSDTLAVEALSCCPLRHNFCSMQLSIVDHYNICKRHC</sequence>
<evidence type="ECO:0000313" key="2">
    <source>
        <dbReference type="EMBL" id="KAK4713463.1"/>
    </source>
</evidence>